<comment type="catalytic activity">
    <reaction evidence="6">
        <text>an N(4)-(oligosaccharide-(1-&gt;3)-[oligosaccharide-(1-&gt;6)]-beta-D-Man-(1-&gt;4)-beta-D-GlcNAc-(1-&gt;4)-alpha-D-GlcNAc)-L-asparaginyl-[protein] + H2O = an oligosaccharide-(1-&gt;3)-[oligosaccharide-(1-&gt;6)]-beta-D-Man-(1-&gt;4)-D-GlcNAc + N(4)-(N-acetyl-beta-D-glucosaminyl)-L-asparaginyl-[protein]</text>
        <dbReference type="Rhea" id="RHEA:73067"/>
        <dbReference type="Rhea" id="RHEA-COMP:12603"/>
        <dbReference type="Rhea" id="RHEA-COMP:18176"/>
        <dbReference type="ChEBI" id="CHEBI:15377"/>
        <dbReference type="ChEBI" id="CHEBI:132248"/>
        <dbReference type="ChEBI" id="CHEBI:192714"/>
        <dbReference type="ChEBI" id="CHEBI:192715"/>
        <dbReference type="EC" id="3.2.1.96"/>
    </reaction>
</comment>
<dbReference type="Proteomes" id="UP000033567">
    <property type="component" value="Unassembled WGS sequence"/>
</dbReference>
<dbReference type="AlphaFoldDB" id="A0A0F4KYM5"/>
<name>A0A0F4KYM5_9BIFI</name>
<evidence type="ECO:0000313" key="8">
    <source>
        <dbReference type="EMBL" id="KJY51727.1"/>
    </source>
</evidence>
<keyword evidence="9" id="KW-1185">Reference proteome</keyword>
<evidence type="ECO:0000256" key="3">
    <source>
        <dbReference type="ARBA" id="ARBA00022729"/>
    </source>
</evidence>
<sequence length="308" mass="34718">MSNEAEGRPDGNRESDEPGPILAGYYRAWHDNCGKPKRGSISLGDVPADLDLVSIITNGEVDDDFWVALPAYIEKLHAQGTKVVRTLFLDCLYRDAYEDCGKVHTFARLGAENGGPDRRADEIIANYLEPFDYDGLVIDVDHEPESEQMAAVAEVFHALARKWGPGSASSRLMIFDQDILLPQTSLIAQVYQDCSYYFADTYGMDVRRIQGLFEQVRDFVPASKFVTGFSFYEEGGPRWGDVTYPIEGSRVKDLLSWHPFDAYRTGGLFAYAIDRDGVAQGDDRLRRTDFKTMHYLKEELENKGVSHE</sequence>
<proteinExistence type="inferred from homology"/>
<gene>
    <name evidence="8" type="ORF">JF70_05410</name>
</gene>
<dbReference type="Gene3D" id="3.20.20.80">
    <property type="entry name" value="Glycosidases"/>
    <property type="match status" value="1"/>
</dbReference>
<dbReference type="EMBL" id="JWMF01000004">
    <property type="protein sequence ID" value="KJY51727.1"/>
    <property type="molecule type" value="Genomic_DNA"/>
</dbReference>
<evidence type="ECO:0000259" key="7">
    <source>
        <dbReference type="Pfam" id="PF23916"/>
    </source>
</evidence>
<accession>A0A0F4KYM5</accession>
<dbReference type="GO" id="GO:0033925">
    <property type="term" value="F:mannosyl-glycoprotein endo-beta-N-acetylglucosaminidase activity"/>
    <property type="evidence" value="ECO:0007669"/>
    <property type="project" value="UniProtKB-EC"/>
</dbReference>
<evidence type="ECO:0000256" key="4">
    <source>
        <dbReference type="ARBA" id="ARBA00022801"/>
    </source>
</evidence>
<reference evidence="8 9" key="1">
    <citation type="submission" date="2014-12" db="EMBL/GenBank/DDBJ databases">
        <title>Comparative genomics of the lactic acid bacteria isolated from the honey bee gut.</title>
        <authorList>
            <person name="Ellegaard K.M."/>
            <person name="Tamarit D."/>
            <person name="Javelind E."/>
            <person name="Olofsson T."/>
            <person name="Andersson S.G."/>
            <person name="Vasquez A."/>
        </authorList>
    </citation>
    <scope>NUCLEOTIDE SEQUENCE [LARGE SCALE GENOMIC DNA]</scope>
    <source>
        <strain evidence="8 9">Bin7</strain>
    </source>
</reference>
<dbReference type="Pfam" id="PF23916">
    <property type="entry name" value="TIM-barrel_EndoS"/>
    <property type="match status" value="1"/>
</dbReference>
<dbReference type="SUPFAM" id="SSF51445">
    <property type="entry name" value="(Trans)glycosidases"/>
    <property type="match status" value="1"/>
</dbReference>
<feature type="domain" description="Endo-beta-N-acetylglucosaminidase EndoS/F2-like TIM-barrel" evidence="7">
    <location>
        <begin position="24"/>
        <end position="269"/>
    </location>
</feature>
<dbReference type="EC" id="3.2.1.96" evidence="2"/>
<evidence type="ECO:0000256" key="5">
    <source>
        <dbReference type="ARBA" id="ARBA00023295"/>
    </source>
</evidence>
<evidence type="ECO:0000313" key="9">
    <source>
        <dbReference type="Proteomes" id="UP000033567"/>
    </source>
</evidence>
<dbReference type="PATRIC" id="fig|1684.5.peg.571"/>
<keyword evidence="3" id="KW-0732">Signal</keyword>
<dbReference type="InterPro" id="IPR057016">
    <property type="entry name" value="EndoS_F2-like_TIM-barrel"/>
</dbReference>
<evidence type="ECO:0000256" key="6">
    <source>
        <dbReference type="ARBA" id="ARBA00034414"/>
    </source>
</evidence>
<evidence type="ECO:0000256" key="2">
    <source>
        <dbReference type="ARBA" id="ARBA00012566"/>
    </source>
</evidence>
<dbReference type="InterPro" id="IPR017853">
    <property type="entry name" value="GH"/>
</dbReference>
<protein>
    <recommendedName>
        <fullName evidence="2">mannosyl-glycoprotein endo-beta-N-acetylglucosaminidase</fullName>
        <ecNumber evidence="2">3.2.1.96</ecNumber>
    </recommendedName>
</protein>
<organism evidence="8 9">
    <name type="scientific">Bifidobacterium mellis</name>
    <dbReference type="NCBI Taxonomy" id="1293823"/>
    <lineage>
        <taxon>Bacteria</taxon>
        <taxon>Bacillati</taxon>
        <taxon>Actinomycetota</taxon>
        <taxon>Actinomycetes</taxon>
        <taxon>Bifidobacteriales</taxon>
        <taxon>Bifidobacteriaceae</taxon>
        <taxon>Bifidobacterium</taxon>
    </lineage>
</organism>
<comment type="similarity">
    <text evidence="1">Belongs to the glycosyl hydrolase 18 family.</text>
</comment>
<dbReference type="RefSeq" id="WP_045935203.1">
    <property type="nucleotide sequence ID" value="NZ_KQ033885.1"/>
</dbReference>
<keyword evidence="4" id="KW-0378">Hydrolase</keyword>
<evidence type="ECO:0000256" key="1">
    <source>
        <dbReference type="ARBA" id="ARBA00009336"/>
    </source>
</evidence>
<keyword evidence="5" id="KW-0326">Glycosidase</keyword>
<comment type="caution">
    <text evidence="8">The sequence shown here is derived from an EMBL/GenBank/DDBJ whole genome shotgun (WGS) entry which is preliminary data.</text>
</comment>